<dbReference type="OrthoDB" id="10029320at2759"/>
<dbReference type="PANTHER" id="PTHR24305">
    <property type="entry name" value="CYTOCHROME P450"/>
    <property type="match status" value="1"/>
</dbReference>
<dbReference type="Pfam" id="PF00067">
    <property type="entry name" value="p450"/>
    <property type="match status" value="1"/>
</dbReference>
<dbReference type="GO" id="GO:0004497">
    <property type="term" value="F:monooxygenase activity"/>
    <property type="evidence" value="ECO:0007669"/>
    <property type="project" value="InterPro"/>
</dbReference>
<dbReference type="GO" id="GO:0016705">
    <property type="term" value="F:oxidoreductase activity, acting on paired donors, with incorporation or reduction of molecular oxygen"/>
    <property type="evidence" value="ECO:0007669"/>
    <property type="project" value="InterPro"/>
</dbReference>
<keyword evidence="2" id="KW-0349">Heme</keyword>
<sequence length="501" mass="56440">MLQTISATLWSFFGIGNNPLPDIPYASCFPTLGLLSEKWSHDFYSTSMGALFDAAVEEGISWTLIGGVPLVYLRDPALIRQMFVKNAESISRCGTQTRGPFGTGKRIVRNALITADGDVARHWHADMTRGFHNRPAMEGFHLKLISIATDHVQRLRDLGHGDNLQNLLQDYAMDAVWCLGLGLENASQHTREWHEPFGQYVQMAASMSYPLHHTVMNQMCGRKFEEPDYYENDLHQRIENCILQLLEANSHLLNPEEAKAPEQMNFLQRISYETGGSAEQPITPDVFAHARQIFSHGFPAPTLLLVWALRELSLHPKVKQKLRAELQASDWHDRQELQLLSQLPYLNAVVNELLRLHPPIPTTARAIDRPFSMQTKSGASFVLPVEARVAVSLAMLHQDPHVWGEDASQFRPERWDGLHPNTIESECKYLPFLSGPRRCPCTGYVLQHVKVFLAVLLTEVELDVTNASTVEKRLGPVSEPTKPLTFTVSPIKTNSIGHVEH</sequence>
<feature type="binding site" description="axial binding residue" evidence="2">
    <location>
        <position position="439"/>
    </location>
    <ligand>
        <name>heme</name>
        <dbReference type="ChEBI" id="CHEBI:30413"/>
    </ligand>
    <ligandPart>
        <name>Fe</name>
        <dbReference type="ChEBI" id="CHEBI:18248"/>
    </ligandPart>
</feature>
<reference evidence="3 4" key="1">
    <citation type="journal article" date="2016" name="BMC Genomics">
        <title>Genome sequencing and secondary metabolism of the postharvest pathogen Penicillium griseofulvum.</title>
        <authorList>
            <person name="Banani H."/>
            <person name="Marcet-Houben M."/>
            <person name="Ballester A.R."/>
            <person name="Abbruscato P."/>
            <person name="Gonzalez-Candelas L."/>
            <person name="Gabaldon T."/>
            <person name="Spadaro D."/>
        </authorList>
    </citation>
    <scope>NUCLEOTIDE SEQUENCE [LARGE SCALE GENOMIC DNA]</scope>
    <source>
        <strain evidence="3 4">PG3</strain>
    </source>
</reference>
<dbReference type="InterPro" id="IPR050121">
    <property type="entry name" value="Cytochrome_P450_monoxygenase"/>
</dbReference>
<organism evidence="3 4">
    <name type="scientific">Penicillium patulum</name>
    <name type="common">Penicillium griseofulvum</name>
    <dbReference type="NCBI Taxonomy" id="5078"/>
    <lineage>
        <taxon>Eukaryota</taxon>
        <taxon>Fungi</taxon>
        <taxon>Dikarya</taxon>
        <taxon>Ascomycota</taxon>
        <taxon>Pezizomycotina</taxon>
        <taxon>Eurotiomycetes</taxon>
        <taxon>Eurotiomycetidae</taxon>
        <taxon>Eurotiales</taxon>
        <taxon>Aspergillaceae</taxon>
        <taxon>Penicillium</taxon>
    </lineage>
</organism>
<dbReference type="STRING" id="5078.A0A135LZC9"/>
<dbReference type="EMBL" id="LHQR01000013">
    <property type="protein sequence ID" value="KXG54323.1"/>
    <property type="molecule type" value="Genomic_DNA"/>
</dbReference>
<dbReference type="OMA" id="TREWHEP"/>
<dbReference type="InterPro" id="IPR036396">
    <property type="entry name" value="Cyt_P450_sf"/>
</dbReference>
<dbReference type="CDD" id="cd00302">
    <property type="entry name" value="cytochrome_P450"/>
    <property type="match status" value="1"/>
</dbReference>
<comment type="similarity">
    <text evidence="1">Belongs to the cytochrome P450 family.</text>
</comment>
<comment type="caution">
    <text evidence="3">The sequence shown here is derived from an EMBL/GenBank/DDBJ whole genome shotgun (WGS) entry which is preliminary data.</text>
</comment>
<dbReference type="RefSeq" id="XP_040652858.1">
    <property type="nucleotide sequence ID" value="XM_040795181.1"/>
</dbReference>
<dbReference type="InterPro" id="IPR001128">
    <property type="entry name" value="Cyt_P450"/>
</dbReference>
<evidence type="ECO:0000256" key="1">
    <source>
        <dbReference type="ARBA" id="ARBA00010617"/>
    </source>
</evidence>
<comment type="cofactor">
    <cofactor evidence="2">
        <name>heme</name>
        <dbReference type="ChEBI" id="CHEBI:30413"/>
    </cofactor>
</comment>
<dbReference type="GO" id="GO:0005506">
    <property type="term" value="F:iron ion binding"/>
    <property type="evidence" value="ECO:0007669"/>
    <property type="project" value="InterPro"/>
</dbReference>
<evidence type="ECO:0000313" key="4">
    <source>
        <dbReference type="Proteomes" id="UP000070168"/>
    </source>
</evidence>
<evidence type="ECO:0000313" key="3">
    <source>
        <dbReference type="EMBL" id="KXG54323.1"/>
    </source>
</evidence>
<keyword evidence="4" id="KW-1185">Reference proteome</keyword>
<accession>A0A135LZC9</accession>
<dbReference type="GO" id="GO:0043386">
    <property type="term" value="P:mycotoxin biosynthetic process"/>
    <property type="evidence" value="ECO:0007669"/>
    <property type="project" value="UniProtKB-ARBA"/>
</dbReference>
<evidence type="ECO:0000256" key="2">
    <source>
        <dbReference type="PIRSR" id="PIRSR602401-1"/>
    </source>
</evidence>
<keyword evidence="2" id="KW-0479">Metal-binding</keyword>
<name>A0A135LZC9_PENPA</name>
<gene>
    <name evidence="3" type="ORF">PGRI_074670</name>
</gene>
<keyword evidence="2" id="KW-0408">Iron</keyword>
<protein>
    <submittedName>
        <fullName evidence="3">Cytochrome P450</fullName>
    </submittedName>
</protein>
<dbReference type="AlphaFoldDB" id="A0A135LZC9"/>
<dbReference type="GeneID" id="63710481"/>
<dbReference type="SUPFAM" id="SSF48264">
    <property type="entry name" value="Cytochrome P450"/>
    <property type="match status" value="1"/>
</dbReference>
<dbReference type="PRINTS" id="PR00463">
    <property type="entry name" value="EP450I"/>
</dbReference>
<dbReference type="Proteomes" id="UP000070168">
    <property type="component" value="Unassembled WGS sequence"/>
</dbReference>
<dbReference type="Gene3D" id="1.10.630.10">
    <property type="entry name" value="Cytochrome P450"/>
    <property type="match status" value="1"/>
</dbReference>
<dbReference type="InterPro" id="IPR002401">
    <property type="entry name" value="Cyt_P450_E_grp-I"/>
</dbReference>
<proteinExistence type="inferred from homology"/>
<dbReference type="GO" id="GO:0020037">
    <property type="term" value="F:heme binding"/>
    <property type="evidence" value="ECO:0007669"/>
    <property type="project" value="InterPro"/>
</dbReference>
<dbReference type="PANTHER" id="PTHR24305:SF166">
    <property type="entry name" value="CYTOCHROME P450 12A4, MITOCHONDRIAL-RELATED"/>
    <property type="match status" value="1"/>
</dbReference>